<proteinExistence type="predicted"/>
<comment type="caution">
    <text evidence="2">The sequence shown here is derived from an EMBL/GenBank/DDBJ whole genome shotgun (WGS) entry which is preliminary data.</text>
</comment>
<name>A0AA39P6R7_9AGAR</name>
<reference evidence="2" key="1">
    <citation type="submission" date="2023-06" db="EMBL/GenBank/DDBJ databases">
        <authorList>
            <consortium name="Lawrence Berkeley National Laboratory"/>
            <person name="Ahrendt S."/>
            <person name="Sahu N."/>
            <person name="Indic B."/>
            <person name="Wong-Bajracharya J."/>
            <person name="Merenyi Z."/>
            <person name="Ke H.-M."/>
            <person name="Monk M."/>
            <person name="Kocsube S."/>
            <person name="Drula E."/>
            <person name="Lipzen A."/>
            <person name="Balint B."/>
            <person name="Henrissat B."/>
            <person name="Andreopoulos B."/>
            <person name="Martin F.M."/>
            <person name="Harder C.B."/>
            <person name="Rigling D."/>
            <person name="Ford K.L."/>
            <person name="Foster G.D."/>
            <person name="Pangilinan J."/>
            <person name="Papanicolaou A."/>
            <person name="Barry K."/>
            <person name="LaButti K."/>
            <person name="Viragh M."/>
            <person name="Koriabine M."/>
            <person name="Yan M."/>
            <person name="Riley R."/>
            <person name="Champramary S."/>
            <person name="Plett K.L."/>
            <person name="Tsai I.J."/>
            <person name="Slot J."/>
            <person name="Sipos G."/>
            <person name="Plett J."/>
            <person name="Nagy L.G."/>
            <person name="Grigoriev I.V."/>
        </authorList>
    </citation>
    <scope>NUCLEOTIDE SEQUENCE</scope>
    <source>
        <strain evidence="2">HWK02</strain>
    </source>
</reference>
<feature type="region of interest" description="Disordered" evidence="1">
    <location>
        <begin position="55"/>
        <end position="90"/>
    </location>
</feature>
<gene>
    <name evidence="2" type="ORF">EDD18DRAFT_1364680</name>
</gene>
<feature type="compositionally biased region" description="Polar residues" evidence="1">
    <location>
        <begin position="58"/>
        <end position="75"/>
    </location>
</feature>
<feature type="region of interest" description="Disordered" evidence="1">
    <location>
        <begin position="1"/>
        <end position="41"/>
    </location>
</feature>
<feature type="compositionally biased region" description="Polar residues" evidence="1">
    <location>
        <begin position="1"/>
        <end position="19"/>
    </location>
</feature>
<keyword evidence="3" id="KW-1185">Reference proteome</keyword>
<evidence type="ECO:0000313" key="3">
    <source>
        <dbReference type="Proteomes" id="UP001175228"/>
    </source>
</evidence>
<evidence type="ECO:0000256" key="1">
    <source>
        <dbReference type="SAM" id="MobiDB-lite"/>
    </source>
</evidence>
<dbReference type="Gene3D" id="1.10.600.10">
    <property type="entry name" value="Farnesyl Diphosphate Synthase"/>
    <property type="match status" value="1"/>
</dbReference>
<accession>A0AA39P6R7</accession>
<evidence type="ECO:0000313" key="2">
    <source>
        <dbReference type="EMBL" id="KAK0478622.1"/>
    </source>
</evidence>
<dbReference type="InterPro" id="IPR008949">
    <property type="entry name" value="Isoprenoid_synthase_dom_sf"/>
</dbReference>
<dbReference type="EMBL" id="JAUEPU010000095">
    <property type="protein sequence ID" value="KAK0478622.1"/>
    <property type="molecule type" value="Genomic_DNA"/>
</dbReference>
<dbReference type="AlphaFoldDB" id="A0AA39P6R7"/>
<sequence>MPTTQMSITATKVSVSISDRNAPRRDAEDAGRCNEKKPKGLTSFDVGCERDRLVDDGANSSESRLQHSWRQSKSQYARRRHRRDHQGDLTDGDEYLKAAMLGWGIEFLQVFLLVSDDTADAQVTH</sequence>
<feature type="compositionally biased region" description="Basic and acidic residues" evidence="1">
    <location>
        <begin position="21"/>
        <end position="38"/>
    </location>
</feature>
<organism evidence="2 3">
    <name type="scientific">Armillaria luteobubalina</name>
    <dbReference type="NCBI Taxonomy" id="153913"/>
    <lineage>
        <taxon>Eukaryota</taxon>
        <taxon>Fungi</taxon>
        <taxon>Dikarya</taxon>
        <taxon>Basidiomycota</taxon>
        <taxon>Agaricomycotina</taxon>
        <taxon>Agaricomycetes</taxon>
        <taxon>Agaricomycetidae</taxon>
        <taxon>Agaricales</taxon>
        <taxon>Marasmiineae</taxon>
        <taxon>Physalacriaceae</taxon>
        <taxon>Armillaria</taxon>
    </lineage>
</organism>
<dbReference type="Proteomes" id="UP001175228">
    <property type="component" value="Unassembled WGS sequence"/>
</dbReference>
<protein>
    <submittedName>
        <fullName evidence="2">Uncharacterized protein</fullName>
    </submittedName>
</protein>